<dbReference type="KEGG" id="api:107884799"/>
<reference evidence="3" key="1">
    <citation type="submission" date="2010-06" db="EMBL/GenBank/DDBJ databases">
        <authorList>
            <person name="Jiang H."/>
            <person name="Abraham K."/>
            <person name="Ali S."/>
            <person name="Alsbrooks S.L."/>
            <person name="Anim B.N."/>
            <person name="Anosike U.S."/>
            <person name="Attaway T."/>
            <person name="Bandaranaike D.P."/>
            <person name="Battles P.K."/>
            <person name="Bell S.N."/>
            <person name="Bell A.V."/>
            <person name="Beltran B."/>
            <person name="Bickham C."/>
            <person name="Bustamante Y."/>
            <person name="Caleb T."/>
            <person name="Canada A."/>
            <person name="Cardenas V."/>
            <person name="Carter K."/>
            <person name="Chacko J."/>
            <person name="Chandrabose M.N."/>
            <person name="Chavez D."/>
            <person name="Chavez A."/>
            <person name="Chen L."/>
            <person name="Chu H.-S."/>
            <person name="Claassen K.J."/>
            <person name="Cockrell R."/>
            <person name="Collins M."/>
            <person name="Cooper J.A."/>
            <person name="Cree A."/>
            <person name="Curry S.M."/>
            <person name="Da Y."/>
            <person name="Dao M.D."/>
            <person name="Das B."/>
            <person name="Davila M.-L."/>
            <person name="Davy-Carroll L."/>
            <person name="Denson S."/>
            <person name="Dinh H."/>
            <person name="Ebong V.E."/>
            <person name="Edwards J.R."/>
            <person name="Egan A."/>
            <person name="El-Daye J."/>
            <person name="Escobedo L."/>
            <person name="Fernandez S."/>
            <person name="Fernando P.R."/>
            <person name="Flagg N."/>
            <person name="Forbes L.D."/>
            <person name="Fowler R.G."/>
            <person name="Fu Q."/>
            <person name="Gabisi R.A."/>
            <person name="Ganer J."/>
            <person name="Garbino Pronczuk A."/>
            <person name="Garcia R.M."/>
            <person name="Garner T."/>
            <person name="Garrett T.E."/>
            <person name="Gonzalez D.A."/>
            <person name="Hamid H."/>
            <person name="Hawkins E.S."/>
            <person name="Hirani K."/>
            <person name="Hogues M.E."/>
            <person name="Hollins B."/>
            <person name="Hsiao C.-H."/>
            <person name="Jabil R."/>
            <person name="James M.L."/>
            <person name="Jhangiani S.N."/>
            <person name="Johnson B."/>
            <person name="Johnson Q."/>
            <person name="Joshi V."/>
            <person name="Kalu J.B."/>
            <person name="Kam C."/>
            <person name="Kashfia A."/>
            <person name="Keebler J."/>
            <person name="Kisamo H."/>
            <person name="Kovar C.L."/>
            <person name="Lago L.A."/>
            <person name="Lai C.-Y."/>
            <person name="Laidlaw J."/>
            <person name="Lara F."/>
            <person name="Le T.-K."/>
            <person name="Lee S.L."/>
            <person name="Legall F.H."/>
            <person name="Lemon S.J."/>
            <person name="Lewis L.R."/>
            <person name="Li B."/>
            <person name="Liu Y."/>
            <person name="Liu Y.-S."/>
            <person name="Lopez J."/>
            <person name="Lozado R.J."/>
            <person name="Lu J."/>
            <person name="Madu R.C."/>
            <person name="Maheshwari M."/>
            <person name="Maheshwari R."/>
            <person name="Malloy K."/>
            <person name="Martinez E."/>
            <person name="Mathew T."/>
            <person name="Mercado I.C."/>
            <person name="Mercado C."/>
            <person name="Meyer B."/>
            <person name="Montgomery K."/>
            <person name="Morgan M.B."/>
            <person name="Munidasa M."/>
            <person name="Nazareth L.V."/>
            <person name="Nelson J."/>
            <person name="Ng B.M."/>
            <person name="Nguyen N.B."/>
            <person name="Nguyen P.Q."/>
            <person name="Nguyen T."/>
            <person name="Obregon M."/>
            <person name="Okwuonu G.O."/>
            <person name="Onwere C.G."/>
            <person name="Orozco G."/>
            <person name="Parra A."/>
            <person name="Patel S."/>
            <person name="Patil S."/>
            <person name="Perez A."/>
            <person name="Perez Y."/>
            <person name="Pham C."/>
            <person name="Primus E.L."/>
            <person name="Pu L.-L."/>
            <person name="Puazo M."/>
            <person name="Qin X."/>
            <person name="Quiroz J.B."/>
            <person name="Reese J."/>
            <person name="Richards S."/>
            <person name="Rives C.M."/>
            <person name="Robberts R."/>
            <person name="Ruiz S.J."/>
            <person name="Ruiz M.J."/>
            <person name="Santibanez J."/>
            <person name="Schneider B.W."/>
            <person name="Sisson I."/>
            <person name="Smith M."/>
            <person name="Sodergren E."/>
            <person name="Song X.-Z."/>
            <person name="Song B.B."/>
            <person name="Summersgill H."/>
            <person name="Thelus R."/>
            <person name="Thornton R.D."/>
            <person name="Trejos Z.Y."/>
            <person name="Usmani K."/>
            <person name="Vattathil S."/>
            <person name="Villasana D."/>
            <person name="Walker D.L."/>
            <person name="Wang S."/>
            <person name="Wang K."/>
            <person name="White C.S."/>
            <person name="Williams A.C."/>
            <person name="Williamson J."/>
            <person name="Wilson K."/>
            <person name="Woghiren I.O."/>
            <person name="Woodworth J.R."/>
            <person name="Worley K.C."/>
            <person name="Wright R.A."/>
            <person name="Wu W."/>
            <person name="Young L."/>
            <person name="Zhang L."/>
            <person name="Zhang J."/>
            <person name="Zhu Y."/>
            <person name="Muzny D.M."/>
            <person name="Weinstock G."/>
            <person name="Gibbs R.A."/>
        </authorList>
    </citation>
    <scope>NUCLEOTIDE SEQUENCE [LARGE SCALE GENOMIC DNA]</scope>
    <source>
        <strain evidence="3">LSR1</strain>
    </source>
</reference>
<feature type="compositionally biased region" description="Basic and acidic residues" evidence="1">
    <location>
        <begin position="111"/>
        <end position="123"/>
    </location>
</feature>
<dbReference type="AlphaFoldDB" id="A0A8R2D632"/>
<accession>A0A8R2D632</accession>
<proteinExistence type="predicted"/>
<dbReference type="EnsemblMetazoa" id="XM_029487181.1">
    <property type="protein sequence ID" value="XP_029343041.1"/>
    <property type="gene ID" value="LOC107884799"/>
</dbReference>
<dbReference type="OrthoDB" id="6589406at2759"/>
<dbReference type="RefSeq" id="XP_016663162.1">
    <property type="nucleotide sequence ID" value="XM_016807673.1"/>
</dbReference>
<evidence type="ECO:0000256" key="1">
    <source>
        <dbReference type="SAM" id="MobiDB-lite"/>
    </source>
</evidence>
<dbReference type="EnsemblMetazoa" id="XM_016807673.2">
    <property type="protein sequence ID" value="XP_016663162.1"/>
    <property type="gene ID" value="LOC107884799"/>
</dbReference>
<name>A0A8R2D632_ACYPI</name>
<dbReference type="Proteomes" id="UP000007819">
    <property type="component" value="Chromosome A1"/>
</dbReference>
<reference evidence="2" key="2">
    <citation type="submission" date="2022-06" db="UniProtKB">
        <authorList>
            <consortium name="EnsemblMetazoa"/>
        </authorList>
    </citation>
    <scope>IDENTIFICATION</scope>
</reference>
<protein>
    <submittedName>
        <fullName evidence="2">Uncharacterized protein</fullName>
    </submittedName>
</protein>
<keyword evidence="3" id="KW-1185">Reference proteome</keyword>
<feature type="compositionally biased region" description="Polar residues" evidence="1">
    <location>
        <begin position="124"/>
        <end position="136"/>
    </location>
</feature>
<feature type="region of interest" description="Disordered" evidence="1">
    <location>
        <begin position="93"/>
        <end position="138"/>
    </location>
</feature>
<evidence type="ECO:0000313" key="3">
    <source>
        <dbReference type="Proteomes" id="UP000007819"/>
    </source>
</evidence>
<sequence>MTEDCSYCSCSMMAGDSYCSCDRSIVYVLDLATPRFDIGVRQPALPTDVDELSSKKSSSAYKSMMIAAGETNVVANSAVRKRFTASAEALHRSPADHHCGQAPPAPQEQNSRSEEVPSADRDSCSGTDGSDLQATDPQAPDLCTTEFQITDQLQNYNFRATYDPHVANCYANDFFAVITPNASDDFDAVDLTGDDYYRQRSVDFGGWDERAPSDSAQAQSLENGTWGIRVQAAGDAQKEKGSLWTRFKKYISRGLCCQQH</sequence>
<dbReference type="GeneID" id="107884799"/>
<evidence type="ECO:0000313" key="2">
    <source>
        <dbReference type="EnsemblMetazoa" id="XP_016663162.1"/>
    </source>
</evidence>
<organism evidence="2 3">
    <name type="scientific">Acyrthosiphon pisum</name>
    <name type="common">Pea aphid</name>
    <dbReference type="NCBI Taxonomy" id="7029"/>
    <lineage>
        <taxon>Eukaryota</taxon>
        <taxon>Metazoa</taxon>
        <taxon>Ecdysozoa</taxon>
        <taxon>Arthropoda</taxon>
        <taxon>Hexapoda</taxon>
        <taxon>Insecta</taxon>
        <taxon>Pterygota</taxon>
        <taxon>Neoptera</taxon>
        <taxon>Paraneoptera</taxon>
        <taxon>Hemiptera</taxon>
        <taxon>Sternorrhyncha</taxon>
        <taxon>Aphidomorpha</taxon>
        <taxon>Aphidoidea</taxon>
        <taxon>Aphididae</taxon>
        <taxon>Macrosiphini</taxon>
        <taxon>Acyrthosiphon</taxon>
    </lineage>
</organism>